<protein>
    <submittedName>
        <fullName evidence="4">Helix-turn-helix domain-containing protein</fullName>
    </submittedName>
</protein>
<gene>
    <name evidence="4" type="ORF">ACFQLX_15565</name>
</gene>
<sequence length="445" mass="46383">MATHTEDFAARLRELKERSGRSYGMLAKRLHVSTSTLHRYCNGAAVPADYAPVERFARVCGATPEELVALHRAWLLADAERRGEGTAEAAPVEAAPVEESASEPAQAPAPRTPDPQPPAPPTADHTPQLAPVGDLLTSDTDRATAPGRRPRRLVLIAAAVAAVVAGSAGVAALASDGDPGPRTAASADPTAAENGVQPHGSASSRAATSPPPATPGPAPSTGRPGSPPPTKTPKKTGGPAPLHVNVLSNNWDSPCDQWFLMDKPPAEVPPPPTTQQAGAWASVLGGVPADRLRLQLTAQGDSAQTVVLHALYVHVVGKRPAPPGNVYTPGSGCGGMLEPASFAVDLEAAEPRPKPVAGMADDGSKVSSDFPYKISADEPQVLSVDAGSVSRDVSWYLELVWSSGDREGTIRIDDHGRPFRTIGVKDRPAYYYDGKTWGPSSVDDF</sequence>
<evidence type="ECO:0000256" key="1">
    <source>
        <dbReference type="SAM" id="MobiDB-lite"/>
    </source>
</evidence>
<feature type="domain" description="HTH cro/C1-type" evidence="3">
    <location>
        <begin position="12"/>
        <end position="67"/>
    </location>
</feature>
<reference evidence="5" key="1">
    <citation type="journal article" date="2019" name="Int. J. Syst. Evol. Microbiol.">
        <title>The Global Catalogue of Microorganisms (GCM) 10K type strain sequencing project: providing services to taxonomists for standard genome sequencing and annotation.</title>
        <authorList>
            <consortium name="The Broad Institute Genomics Platform"/>
            <consortium name="The Broad Institute Genome Sequencing Center for Infectious Disease"/>
            <person name="Wu L."/>
            <person name="Ma J."/>
        </authorList>
    </citation>
    <scope>NUCLEOTIDE SEQUENCE [LARGE SCALE GENOMIC DNA]</scope>
    <source>
        <strain evidence="5">CGMCC 1.13681</strain>
    </source>
</reference>
<dbReference type="PROSITE" id="PS50943">
    <property type="entry name" value="HTH_CROC1"/>
    <property type="match status" value="1"/>
</dbReference>
<keyword evidence="5" id="KW-1185">Reference proteome</keyword>
<evidence type="ECO:0000313" key="5">
    <source>
        <dbReference type="Proteomes" id="UP001596413"/>
    </source>
</evidence>
<keyword evidence="2" id="KW-0472">Membrane</keyword>
<proteinExistence type="predicted"/>
<dbReference type="Pfam" id="PF13560">
    <property type="entry name" value="HTH_31"/>
    <property type="match status" value="1"/>
</dbReference>
<dbReference type="RefSeq" id="WP_386415438.1">
    <property type="nucleotide sequence ID" value="NZ_JBHSZO010000022.1"/>
</dbReference>
<name>A0ABW2GFP1_9ACTN</name>
<evidence type="ECO:0000256" key="2">
    <source>
        <dbReference type="SAM" id="Phobius"/>
    </source>
</evidence>
<dbReference type="Gene3D" id="1.10.260.40">
    <property type="entry name" value="lambda repressor-like DNA-binding domains"/>
    <property type="match status" value="1"/>
</dbReference>
<dbReference type="Proteomes" id="UP001596413">
    <property type="component" value="Unassembled WGS sequence"/>
</dbReference>
<dbReference type="SMART" id="SM00530">
    <property type="entry name" value="HTH_XRE"/>
    <property type="match status" value="1"/>
</dbReference>
<evidence type="ECO:0000313" key="4">
    <source>
        <dbReference type="EMBL" id="MFC7219580.1"/>
    </source>
</evidence>
<dbReference type="InterPro" id="IPR001387">
    <property type="entry name" value="Cro/C1-type_HTH"/>
</dbReference>
<keyword evidence="2" id="KW-0812">Transmembrane</keyword>
<feature type="region of interest" description="Disordered" evidence="1">
    <location>
        <begin position="85"/>
        <end position="147"/>
    </location>
</feature>
<dbReference type="InterPro" id="IPR010982">
    <property type="entry name" value="Lambda_DNA-bd_dom_sf"/>
</dbReference>
<accession>A0ABW2GFP1</accession>
<feature type="transmembrane region" description="Helical" evidence="2">
    <location>
        <begin position="153"/>
        <end position="174"/>
    </location>
</feature>
<dbReference type="CDD" id="cd00093">
    <property type="entry name" value="HTH_XRE"/>
    <property type="match status" value="1"/>
</dbReference>
<dbReference type="EMBL" id="JBHSZO010000022">
    <property type="protein sequence ID" value="MFC7219580.1"/>
    <property type="molecule type" value="Genomic_DNA"/>
</dbReference>
<feature type="compositionally biased region" description="Low complexity" evidence="1">
    <location>
        <begin position="86"/>
        <end position="109"/>
    </location>
</feature>
<feature type="compositionally biased region" description="Pro residues" evidence="1">
    <location>
        <begin position="110"/>
        <end position="121"/>
    </location>
</feature>
<comment type="caution">
    <text evidence="4">The sequence shown here is derived from an EMBL/GenBank/DDBJ whole genome shotgun (WGS) entry which is preliminary data.</text>
</comment>
<organism evidence="4 5">
    <name type="scientific">Streptomyces polyrhachis</name>
    <dbReference type="NCBI Taxonomy" id="1282885"/>
    <lineage>
        <taxon>Bacteria</taxon>
        <taxon>Bacillati</taxon>
        <taxon>Actinomycetota</taxon>
        <taxon>Actinomycetes</taxon>
        <taxon>Kitasatosporales</taxon>
        <taxon>Streptomycetaceae</taxon>
        <taxon>Streptomyces</taxon>
    </lineage>
</organism>
<keyword evidence="2" id="KW-1133">Transmembrane helix</keyword>
<feature type="compositionally biased region" description="Pro residues" evidence="1">
    <location>
        <begin position="209"/>
        <end position="218"/>
    </location>
</feature>
<dbReference type="SUPFAM" id="SSF47413">
    <property type="entry name" value="lambda repressor-like DNA-binding domains"/>
    <property type="match status" value="1"/>
</dbReference>
<evidence type="ECO:0000259" key="3">
    <source>
        <dbReference type="PROSITE" id="PS50943"/>
    </source>
</evidence>
<feature type="region of interest" description="Disordered" evidence="1">
    <location>
        <begin position="173"/>
        <end position="245"/>
    </location>
</feature>